<sequence>MTKTIFLLAAASTALFAVPAAAQDSAASDFTGFRVEGLVGYDSSRPGSKDDIDNADDLDQSIDNVNYGVGVGYDIDLGGVVVGAEGEWMESSAKTDYDTFGFTEFGVANISAGRDLYAGVRVGVPVGSKALIYAKGGYTNAKYNVLATDNTTDTKTDINLDGWRAGAGIQYNLSKNLFVKAEYRYSNYGRGEVEAPSGMESDRFDVDVDRHQGVVGVGVRF</sequence>
<dbReference type="InterPro" id="IPR011250">
    <property type="entry name" value="OMP/PagP_B-barrel"/>
</dbReference>
<proteinExistence type="inferred from homology"/>
<feature type="signal peptide" evidence="5">
    <location>
        <begin position="1"/>
        <end position="22"/>
    </location>
</feature>
<feature type="domain" description="Outer membrane protein beta-barrel" evidence="6">
    <location>
        <begin position="9"/>
        <end position="221"/>
    </location>
</feature>
<dbReference type="KEGG" id="acob:P0Y56_03430"/>
<reference evidence="7" key="1">
    <citation type="submission" date="2023-03" db="EMBL/GenBank/DDBJ databases">
        <title>Andean soil-derived lignocellulolytic bacterial consortium as a source of novel taxa and putative plastic-active enzymes.</title>
        <authorList>
            <person name="Diaz-Garcia L."/>
            <person name="Chuvochina M."/>
            <person name="Feuerriegel G."/>
            <person name="Bunk B."/>
            <person name="Sproer C."/>
            <person name="Streit W.R."/>
            <person name="Rodriguez L.M."/>
            <person name="Overmann J."/>
            <person name="Jimenez D.J."/>
        </authorList>
    </citation>
    <scope>NUCLEOTIDE SEQUENCE</scope>
    <source>
        <strain evidence="7">MAG 26</strain>
    </source>
</reference>
<keyword evidence="3" id="KW-0472">Membrane</keyword>
<dbReference type="AlphaFoldDB" id="A0AAJ6BNE8"/>
<dbReference type="InterPro" id="IPR027385">
    <property type="entry name" value="Beta-barrel_OMP"/>
</dbReference>
<dbReference type="Proteomes" id="UP001218362">
    <property type="component" value="Chromosome"/>
</dbReference>
<dbReference type="SUPFAM" id="SSF56925">
    <property type="entry name" value="OMPA-like"/>
    <property type="match status" value="1"/>
</dbReference>
<evidence type="ECO:0000256" key="1">
    <source>
        <dbReference type="ARBA" id="ARBA00004370"/>
    </source>
</evidence>
<dbReference type="EMBL" id="CP119316">
    <property type="protein sequence ID" value="WEK47349.1"/>
    <property type="molecule type" value="Genomic_DNA"/>
</dbReference>
<evidence type="ECO:0000256" key="5">
    <source>
        <dbReference type="SAM" id="SignalP"/>
    </source>
</evidence>
<organism evidence="7 8">
    <name type="scientific">Candidatus Andeanibacterium colombiense</name>
    <dbReference type="NCBI Taxonomy" id="3121345"/>
    <lineage>
        <taxon>Bacteria</taxon>
        <taxon>Pseudomonadati</taxon>
        <taxon>Pseudomonadota</taxon>
        <taxon>Alphaproteobacteria</taxon>
        <taxon>Sphingomonadales</taxon>
        <taxon>Sphingomonadaceae</taxon>
        <taxon>Candidatus Andeanibacterium</taxon>
    </lineage>
</organism>
<dbReference type="GO" id="GO:0016020">
    <property type="term" value="C:membrane"/>
    <property type="evidence" value="ECO:0007669"/>
    <property type="project" value="UniProtKB-SubCell"/>
</dbReference>
<evidence type="ECO:0000259" key="6">
    <source>
        <dbReference type="Pfam" id="PF13505"/>
    </source>
</evidence>
<dbReference type="InterPro" id="IPR051692">
    <property type="entry name" value="OMP-like"/>
</dbReference>
<evidence type="ECO:0000256" key="4">
    <source>
        <dbReference type="ARBA" id="ARBA00038306"/>
    </source>
</evidence>
<accession>A0AAJ6BNE8</accession>
<dbReference type="Pfam" id="PF13505">
    <property type="entry name" value="OMP_b-brl"/>
    <property type="match status" value="1"/>
</dbReference>
<name>A0AAJ6BNE8_9SPHN</name>
<protein>
    <submittedName>
        <fullName evidence="7">Outer membrane beta-barrel protein</fullName>
    </submittedName>
</protein>
<keyword evidence="2 5" id="KW-0732">Signal</keyword>
<dbReference type="PANTHER" id="PTHR34001:SF3">
    <property type="entry name" value="BLL7405 PROTEIN"/>
    <property type="match status" value="1"/>
</dbReference>
<comment type="similarity">
    <text evidence="4">Belongs to the Omp25/RopB family.</text>
</comment>
<feature type="chain" id="PRO_5042586486" evidence="5">
    <location>
        <begin position="23"/>
        <end position="221"/>
    </location>
</feature>
<evidence type="ECO:0000313" key="7">
    <source>
        <dbReference type="EMBL" id="WEK47349.1"/>
    </source>
</evidence>
<comment type="subcellular location">
    <subcellularLocation>
        <location evidence="1">Membrane</location>
    </subcellularLocation>
</comment>
<evidence type="ECO:0000256" key="2">
    <source>
        <dbReference type="ARBA" id="ARBA00022729"/>
    </source>
</evidence>
<dbReference type="Gene3D" id="2.40.160.20">
    <property type="match status" value="1"/>
</dbReference>
<gene>
    <name evidence="7" type="ORF">P0Y56_03430</name>
</gene>
<evidence type="ECO:0000313" key="8">
    <source>
        <dbReference type="Proteomes" id="UP001218362"/>
    </source>
</evidence>
<evidence type="ECO:0000256" key="3">
    <source>
        <dbReference type="ARBA" id="ARBA00023136"/>
    </source>
</evidence>
<dbReference type="PANTHER" id="PTHR34001">
    <property type="entry name" value="BLL7405 PROTEIN"/>
    <property type="match status" value="1"/>
</dbReference>